<evidence type="ECO:0000259" key="9">
    <source>
        <dbReference type="PROSITE" id="PS52029"/>
    </source>
</evidence>
<organism evidence="10 11">
    <name type="scientific">Rhizobium mesosinicum</name>
    <dbReference type="NCBI Taxonomy" id="335017"/>
    <lineage>
        <taxon>Bacteria</taxon>
        <taxon>Pseudomonadati</taxon>
        <taxon>Pseudomonadota</taxon>
        <taxon>Alphaproteobacteria</taxon>
        <taxon>Hyphomicrobiales</taxon>
        <taxon>Rhizobiaceae</taxon>
        <taxon>Rhizobium/Agrobacterium group</taxon>
        <taxon>Rhizobium</taxon>
    </lineage>
</organism>
<dbReference type="Pfam" id="PF03734">
    <property type="entry name" value="YkuD"/>
    <property type="match status" value="1"/>
</dbReference>
<proteinExistence type="inferred from homology"/>
<dbReference type="InterPro" id="IPR036365">
    <property type="entry name" value="PGBD-like_sf"/>
</dbReference>
<dbReference type="PANTHER" id="PTHR30582">
    <property type="entry name" value="L,D-TRANSPEPTIDASE"/>
    <property type="match status" value="1"/>
</dbReference>
<protein>
    <submittedName>
        <fullName evidence="10">Murein L,D-transpeptidase</fullName>
    </submittedName>
</protein>
<dbReference type="PROSITE" id="PS52029">
    <property type="entry name" value="LD_TPASE"/>
    <property type="match status" value="1"/>
</dbReference>
<evidence type="ECO:0000256" key="7">
    <source>
        <dbReference type="PROSITE-ProRule" id="PRU01373"/>
    </source>
</evidence>
<dbReference type="Gene3D" id="2.40.440.10">
    <property type="entry name" value="L,D-transpeptidase catalytic domain-like"/>
    <property type="match status" value="1"/>
</dbReference>
<evidence type="ECO:0000256" key="1">
    <source>
        <dbReference type="ARBA" id="ARBA00004752"/>
    </source>
</evidence>
<keyword evidence="11" id="KW-1185">Reference proteome</keyword>
<dbReference type="InterPro" id="IPR005490">
    <property type="entry name" value="LD_TPept_cat_dom"/>
</dbReference>
<dbReference type="CDD" id="cd16913">
    <property type="entry name" value="YkuD_like"/>
    <property type="match status" value="1"/>
</dbReference>
<name>A0ABS7GP67_9HYPH</name>
<feature type="active site" description="Nucleophile" evidence="7">
    <location>
        <position position="300"/>
    </location>
</feature>
<keyword evidence="6 7" id="KW-0961">Cell wall biogenesis/degradation</keyword>
<evidence type="ECO:0000256" key="2">
    <source>
        <dbReference type="ARBA" id="ARBA00005992"/>
    </source>
</evidence>
<dbReference type="PANTHER" id="PTHR30582:SF30">
    <property type="entry name" value="BLR4375 PROTEIN"/>
    <property type="match status" value="1"/>
</dbReference>
<evidence type="ECO:0000256" key="4">
    <source>
        <dbReference type="ARBA" id="ARBA00022960"/>
    </source>
</evidence>
<dbReference type="EMBL" id="JAEUAK010000001">
    <property type="protein sequence ID" value="MBW9051446.1"/>
    <property type="molecule type" value="Genomic_DNA"/>
</dbReference>
<feature type="signal peptide" evidence="8">
    <location>
        <begin position="1"/>
        <end position="21"/>
    </location>
</feature>
<dbReference type="InterPro" id="IPR036366">
    <property type="entry name" value="PGBDSf"/>
</dbReference>
<dbReference type="Proteomes" id="UP000717752">
    <property type="component" value="Unassembled WGS sequence"/>
</dbReference>
<evidence type="ECO:0000313" key="10">
    <source>
        <dbReference type="EMBL" id="MBW9051446.1"/>
    </source>
</evidence>
<feature type="active site" description="Proton donor/acceptor" evidence="7">
    <location>
        <position position="284"/>
    </location>
</feature>
<dbReference type="SUPFAM" id="SSF47090">
    <property type="entry name" value="PGBD-like"/>
    <property type="match status" value="1"/>
</dbReference>
<keyword evidence="4 7" id="KW-0133">Cell shape</keyword>
<comment type="pathway">
    <text evidence="1 7">Cell wall biogenesis; peptidoglycan biosynthesis.</text>
</comment>
<dbReference type="SUPFAM" id="SSF141523">
    <property type="entry name" value="L,D-transpeptidase catalytic domain-like"/>
    <property type="match status" value="1"/>
</dbReference>
<reference evidence="10 11" key="1">
    <citation type="journal article" date="2021" name="MBio">
        <title>Poor Competitiveness of Bradyrhizobium in Pigeon Pea Root Colonization in Indian Soils.</title>
        <authorList>
            <person name="Chalasani D."/>
            <person name="Basu A."/>
            <person name="Pullabhotla S.V.S.R.N."/>
            <person name="Jorrin B."/>
            <person name="Neal A.L."/>
            <person name="Poole P.S."/>
            <person name="Podile A.R."/>
            <person name="Tkacz A."/>
        </authorList>
    </citation>
    <scope>NUCLEOTIDE SEQUENCE [LARGE SCALE GENOMIC DNA]</scope>
    <source>
        <strain evidence="10 11">HU56</strain>
    </source>
</reference>
<keyword evidence="3" id="KW-0808">Transferase</keyword>
<keyword evidence="5 7" id="KW-0573">Peptidoglycan synthesis</keyword>
<dbReference type="Gene3D" id="1.10.101.10">
    <property type="entry name" value="PGBD-like superfamily/PGBD"/>
    <property type="match status" value="1"/>
</dbReference>
<dbReference type="InterPro" id="IPR038063">
    <property type="entry name" value="Transpep_catalytic_dom"/>
</dbReference>
<feature type="domain" description="L,D-TPase catalytic" evidence="9">
    <location>
        <begin position="191"/>
        <end position="324"/>
    </location>
</feature>
<keyword evidence="8" id="KW-0732">Signal</keyword>
<evidence type="ECO:0000313" key="11">
    <source>
        <dbReference type="Proteomes" id="UP000717752"/>
    </source>
</evidence>
<dbReference type="Pfam" id="PF01471">
    <property type="entry name" value="PG_binding_1"/>
    <property type="match status" value="1"/>
</dbReference>
<gene>
    <name evidence="10" type="ORF">JNB85_03335</name>
</gene>
<dbReference type="InterPro" id="IPR050979">
    <property type="entry name" value="LD-transpeptidase"/>
</dbReference>
<evidence type="ECO:0000256" key="3">
    <source>
        <dbReference type="ARBA" id="ARBA00022679"/>
    </source>
</evidence>
<comment type="caution">
    <text evidence="10">The sequence shown here is derived from an EMBL/GenBank/DDBJ whole genome shotgun (WGS) entry which is preliminary data.</text>
</comment>
<feature type="chain" id="PRO_5047016631" evidence="8">
    <location>
        <begin position="22"/>
        <end position="325"/>
    </location>
</feature>
<accession>A0ABS7GP67</accession>
<sequence>MIKFMLVSGFISLAIYGVGNAQPLAAETINDASIGDISPDPPKERSTTPDPAIIHLQVLLDRAGASPGVIDGFYGENVVKAIAGFEIMQRLPVDGKPDPQMLSRLQDDQQVIGSYVIAQDDAADLVETIPKDYAKQARMKHLGYTSVAERLAERFHMDIDLLKALNHGARFDPGETISVTVIGAPRMGKVKHIEARRKSGEVLAFADDGSVLAVYPATIGSEDNPSPTGHHKVNGVARNPKYTYNPKINFQQGHNKQLLKLPSGPNNPVGTVWIDLSEPTYGIHGTPEPSLIDKAGSHGCVRLTNWDVEELAGMVKPGVVVDFVD</sequence>
<dbReference type="RefSeq" id="WP_220332957.1">
    <property type="nucleotide sequence ID" value="NZ_JAEUAK010000001.1"/>
</dbReference>
<comment type="similarity">
    <text evidence="2">Belongs to the YkuD family.</text>
</comment>
<dbReference type="InterPro" id="IPR002477">
    <property type="entry name" value="Peptidoglycan-bd-like"/>
</dbReference>
<evidence type="ECO:0000256" key="8">
    <source>
        <dbReference type="SAM" id="SignalP"/>
    </source>
</evidence>
<evidence type="ECO:0000256" key="6">
    <source>
        <dbReference type="ARBA" id="ARBA00023316"/>
    </source>
</evidence>
<evidence type="ECO:0000256" key="5">
    <source>
        <dbReference type="ARBA" id="ARBA00022984"/>
    </source>
</evidence>